<sequence length="75" mass="8670">MAMKKTVFYKIVGDDGDAFSMSVKQAAFAGEYLVGDLKEEIKKEKKKPDIIKYDDNGLKLYMAKKEDKMWQTKQL</sequence>
<evidence type="ECO:0000313" key="6">
    <source>
        <dbReference type="Proteomes" id="UP000237271"/>
    </source>
</evidence>
<evidence type="ECO:0000256" key="2">
    <source>
        <dbReference type="ARBA" id="ARBA00004613"/>
    </source>
</evidence>
<protein>
    <recommendedName>
        <fullName evidence="4">Crinkler effector protein N-terminal domain-containing protein</fullName>
    </recommendedName>
</protein>
<accession>A0A2P4XUX3</accession>
<dbReference type="Pfam" id="PF20147">
    <property type="entry name" value="Crinkler"/>
    <property type="match status" value="1"/>
</dbReference>
<dbReference type="GO" id="GO:0043657">
    <property type="term" value="C:host cell"/>
    <property type="evidence" value="ECO:0007669"/>
    <property type="project" value="UniProtKB-SubCell"/>
</dbReference>
<evidence type="ECO:0000259" key="4">
    <source>
        <dbReference type="Pfam" id="PF20147"/>
    </source>
</evidence>
<organism evidence="5 6">
    <name type="scientific">Phytophthora palmivora</name>
    <dbReference type="NCBI Taxonomy" id="4796"/>
    <lineage>
        <taxon>Eukaryota</taxon>
        <taxon>Sar</taxon>
        <taxon>Stramenopiles</taxon>
        <taxon>Oomycota</taxon>
        <taxon>Peronosporomycetes</taxon>
        <taxon>Peronosporales</taxon>
        <taxon>Peronosporaceae</taxon>
        <taxon>Phytophthora</taxon>
    </lineage>
</organism>
<comment type="caution">
    <text evidence="5">The sequence shown here is derived from an EMBL/GenBank/DDBJ whole genome shotgun (WGS) entry which is preliminary data.</text>
</comment>
<evidence type="ECO:0000256" key="3">
    <source>
        <dbReference type="ARBA" id="ARBA00022525"/>
    </source>
</evidence>
<dbReference type="GO" id="GO:0005576">
    <property type="term" value="C:extracellular region"/>
    <property type="evidence" value="ECO:0007669"/>
    <property type="project" value="UniProtKB-SubCell"/>
</dbReference>
<reference evidence="5 6" key="1">
    <citation type="journal article" date="2017" name="Genome Biol. Evol.">
        <title>Phytophthora megakarya and P. palmivora, closely related causal agents of cacao black pod rot, underwent increases in genome sizes and gene numbers by different mechanisms.</title>
        <authorList>
            <person name="Ali S.S."/>
            <person name="Shao J."/>
            <person name="Lary D.J."/>
            <person name="Kronmiller B."/>
            <person name="Shen D."/>
            <person name="Strem M.D."/>
            <person name="Amoako-Attah I."/>
            <person name="Akrofi A.Y."/>
            <person name="Begoude B.A."/>
            <person name="Ten Hoopen G.M."/>
            <person name="Coulibaly K."/>
            <person name="Kebe B.I."/>
            <person name="Melnick R.L."/>
            <person name="Guiltinan M.J."/>
            <person name="Tyler B.M."/>
            <person name="Meinhardt L.W."/>
            <person name="Bailey B.A."/>
        </authorList>
    </citation>
    <scope>NUCLEOTIDE SEQUENCE [LARGE SCALE GENOMIC DNA]</scope>
    <source>
        <strain evidence="6">sbr112.9</strain>
    </source>
</reference>
<comment type="subcellular location">
    <subcellularLocation>
        <location evidence="1">Host cell</location>
    </subcellularLocation>
    <subcellularLocation>
        <location evidence="2">Secreted</location>
    </subcellularLocation>
</comment>
<dbReference type="EMBL" id="NCKW01007879">
    <property type="protein sequence ID" value="POM69363.1"/>
    <property type="molecule type" value="Genomic_DNA"/>
</dbReference>
<evidence type="ECO:0000313" key="5">
    <source>
        <dbReference type="EMBL" id="POM69363.1"/>
    </source>
</evidence>
<dbReference type="AlphaFoldDB" id="A0A2P4XUX3"/>
<dbReference type="Proteomes" id="UP000237271">
    <property type="component" value="Unassembled WGS sequence"/>
</dbReference>
<name>A0A2P4XUX3_9STRA</name>
<proteinExistence type="predicted"/>
<keyword evidence="6" id="KW-1185">Reference proteome</keyword>
<dbReference type="InterPro" id="IPR045379">
    <property type="entry name" value="Crinkler_N"/>
</dbReference>
<evidence type="ECO:0000256" key="1">
    <source>
        <dbReference type="ARBA" id="ARBA00004340"/>
    </source>
</evidence>
<gene>
    <name evidence="5" type="ORF">PHPALM_14356</name>
</gene>
<keyword evidence="3" id="KW-0964">Secreted</keyword>
<feature type="domain" description="Crinkler effector protein N-terminal" evidence="4">
    <location>
        <begin position="8"/>
        <end position="71"/>
    </location>
</feature>